<dbReference type="AlphaFoldDB" id="A0AAV4WGK3"/>
<reference evidence="1 2" key="1">
    <citation type="submission" date="2021-06" db="EMBL/GenBank/DDBJ databases">
        <title>Caerostris extrusa draft genome.</title>
        <authorList>
            <person name="Kono N."/>
            <person name="Arakawa K."/>
        </authorList>
    </citation>
    <scope>NUCLEOTIDE SEQUENCE [LARGE SCALE GENOMIC DNA]</scope>
</reference>
<dbReference type="EMBL" id="BPLR01016136">
    <property type="protein sequence ID" value="GIY81503.1"/>
    <property type="molecule type" value="Genomic_DNA"/>
</dbReference>
<comment type="caution">
    <text evidence="1">The sequence shown here is derived from an EMBL/GenBank/DDBJ whole genome shotgun (WGS) entry which is preliminary data.</text>
</comment>
<accession>A0AAV4WGK3</accession>
<sequence>MVQRDEYFFSTLVFHPVLPSNSGDFYYVFGQEGGYFFFLDSIRHLPRRRWEVNRRPPAALPIRCRLLAFLVKSQMTESSIWTVIVLIQFLEWTLCLR</sequence>
<gene>
    <name evidence="1" type="ORF">CEXT_132131</name>
</gene>
<name>A0AAV4WGK3_CAEEX</name>
<proteinExistence type="predicted"/>
<keyword evidence="2" id="KW-1185">Reference proteome</keyword>
<dbReference type="Proteomes" id="UP001054945">
    <property type="component" value="Unassembled WGS sequence"/>
</dbReference>
<evidence type="ECO:0000313" key="1">
    <source>
        <dbReference type="EMBL" id="GIY81503.1"/>
    </source>
</evidence>
<protein>
    <submittedName>
        <fullName evidence="1">Uncharacterized protein</fullName>
    </submittedName>
</protein>
<evidence type="ECO:0000313" key="2">
    <source>
        <dbReference type="Proteomes" id="UP001054945"/>
    </source>
</evidence>
<organism evidence="1 2">
    <name type="scientific">Caerostris extrusa</name>
    <name type="common">Bark spider</name>
    <name type="synonym">Caerostris bankana</name>
    <dbReference type="NCBI Taxonomy" id="172846"/>
    <lineage>
        <taxon>Eukaryota</taxon>
        <taxon>Metazoa</taxon>
        <taxon>Ecdysozoa</taxon>
        <taxon>Arthropoda</taxon>
        <taxon>Chelicerata</taxon>
        <taxon>Arachnida</taxon>
        <taxon>Araneae</taxon>
        <taxon>Araneomorphae</taxon>
        <taxon>Entelegynae</taxon>
        <taxon>Araneoidea</taxon>
        <taxon>Araneidae</taxon>
        <taxon>Caerostris</taxon>
    </lineage>
</organism>